<accession>X1FH47</accession>
<reference evidence="2" key="1">
    <citation type="journal article" date="2014" name="Front. Microbiol.">
        <title>High frequency of phylogenetically diverse reductive dehalogenase-homologous genes in deep subseafloor sedimentary metagenomes.</title>
        <authorList>
            <person name="Kawai M."/>
            <person name="Futagami T."/>
            <person name="Toyoda A."/>
            <person name="Takaki Y."/>
            <person name="Nishi S."/>
            <person name="Hori S."/>
            <person name="Arai W."/>
            <person name="Tsubouchi T."/>
            <person name="Morono Y."/>
            <person name="Uchiyama I."/>
            <person name="Ito T."/>
            <person name="Fujiyama A."/>
            <person name="Inagaki F."/>
            <person name="Takami H."/>
        </authorList>
    </citation>
    <scope>NUCLEOTIDE SEQUENCE</scope>
    <source>
        <strain evidence="2">Expedition CK06-06</strain>
    </source>
</reference>
<dbReference type="EMBL" id="BARU01006019">
    <property type="protein sequence ID" value="GAH44287.1"/>
    <property type="molecule type" value="Genomic_DNA"/>
</dbReference>
<feature type="non-terminal residue" evidence="2">
    <location>
        <position position="1"/>
    </location>
</feature>
<dbReference type="AlphaFoldDB" id="X1FH47"/>
<sequence>EKGWGVIDQGIIWHPMGIKLILEKKLPDFSIEVIPETIWDAEHKHDHVIGGKCIGLSVVPKGACATCNIDAAVMGQIKVSPGKVFKFGLPLEEYINQEYWTLGRSTQDLADELGRPRSTVEMWMEKADIPRRSLEEARQLRMVRDDQVRKFGGRATITALGTGAFTDIPKDDCPQCKEARAGGKSKRNHTATLLSIGNEHLLINAPKGISEMLGLKKVKPNYVLLEHVHEDVMGGLHELRPLNPVVFATKPAWDYLRRHYSALSGEKGRFEDIYPFKRYVIKDRPFRLGPFAVKGVGVQHAKPGEPKALGFRIDMGPKVLWHCSDVYRIPNYKKVLKNVDIFIGDGSSLKREIVQKRGKTAYGHTSIKKQIKWAREADIPRIYFTQIGHVGKTHADLDDILREMAPNAQALLDGAEISLGGSAPGAKHPTPMAEDLLEGKRTMMVRAKPYSEYAKQAIYLLSETDV</sequence>
<comment type="caution">
    <text evidence="2">The sequence shown here is derived from an EMBL/GenBank/DDBJ whole genome shotgun (WGS) entry which is preliminary data.</text>
</comment>
<dbReference type="Gene3D" id="3.60.15.10">
    <property type="entry name" value="Ribonuclease Z/Hydroxyacylglutathione hydrolase-like"/>
    <property type="match status" value="1"/>
</dbReference>
<dbReference type="InterPro" id="IPR001279">
    <property type="entry name" value="Metallo-B-lactamas"/>
</dbReference>
<name>X1FH47_9ZZZZ</name>
<dbReference type="Pfam" id="PF12706">
    <property type="entry name" value="Lactamase_B_2"/>
    <property type="match status" value="1"/>
</dbReference>
<dbReference type="InterPro" id="IPR036866">
    <property type="entry name" value="RibonucZ/Hydroxyglut_hydro"/>
</dbReference>
<dbReference type="PANTHER" id="PTHR42663:SF6">
    <property type="entry name" value="HYDROLASE C777.06C-RELATED"/>
    <property type="match status" value="1"/>
</dbReference>
<feature type="non-terminal residue" evidence="2">
    <location>
        <position position="466"/>
    </location>
</feature>
<dbReference type="PANTHER" id="PTHR42663">
    <property type="entry name" value="HYDROLASE C777.06C-RELATED-RELATED"/>
    <property type="match status" value="1"/>
</dbReference>
<organism evidence="2">
    <name type="scientific">marine sediment metagenome</name>
    <dbReference type="NCBI Taxonomy" id="412755"/>
    <lineage>
        <taxon>unclassified sequences</taxon>
        <taxon>metagenomes</taxon>
        <taxon>ecological metagenomes</taxon>
    </lineage>
</organism>
<evidence type="ECO:0000313" key="2">
    <source>
        <dbReference type="EMBL" id="GAH44287.1"/>
    </source>
</evidence>
<protein>
    <recommendedName>
        <fullName evidence="1">Metallo-beta-lactamase domain-containing protein</fullName>
    </recommendedName>
</protein>
<feature type="domain" description="Metallo-beta-lactamase" evidence="1">
    <location>
        <begin position="219"/>
        <end position="385"/>
    </location>
</feature>
<gene>
    <name evidence="2" type="ORF">S03H2_11825</name>
</gene>
<evidence type="ECO:0000259" key="1">
    <source>
        <dbReference type="Pfam" id="PF12706"/>
    </source>
</evidence>
<proteinExistence type="predicted"/>
<dbReference type="SUPFAM" id="SSF56281">
    <property type="entry name" value="Metallo-hydrolase/oxidoreductase"/>
    <property type="match status" value="1"/>
</dbReference>